<dbReference type="AlphaFoldDB" id="A0AAU9PFR8"/>
<accession>A0AAU9PFR8</accession>
<keyword evidence="4" id="KW-1185">Reference proteome</keyword>
<evidence type="ECO:0000313" key="4">
    <source>
        <dbReference type="Proteomes" id="UP001157418"/>
    </source>
</evidence>
<dbReference type="Proteomes" id="UP001157418">
    <property type="component" value="Unassembled WGS sequence"/>
</dbReference>
<dbReference type="EMBL" id="CAKMRJ010005634">
    <property type="protein sequence ID" value="CAH1448863.1"/>
    <property type="molecule type" value="Genomic_DNA"/>
</dbReference>
<evidence type="ECO:0000256" key="2">
    <source>
        <dbReference type="SAM" id="Phobius"/>
    </source>
</evidence>
<evidence type="ECO:0000313" key="3">
    <source>
        <dbReference type="EMBL" id="CAH1448863.1"/>
    </source>
</evidence>
<keyword evidence="2" id="KW-1133">Transmembrane helix</keyword>
<keyword evidence="2" id="KW-0472">Membrane</keyword>
<gene>
    <name evidence="3" type="ORF">LVIROSA_LOCUS34384</name>
</gene>
<evidence type="ECO:0000256" key="1">
    <source>
        <dbReference type="SAM" id="MobiDB-lite"/>
    </source>
</evidence>
<sequence>MKRQRREMYSMADMVEAVEDDNGEEDKGKEKGKNGKQKRKGKGMISMASLDLWCSLKCVVLVFIGLRYRS</sequence>
<feature type="transmembrane region" description="Helical" evidence="2">
    <location>
        <begin position="43"/>
        <end position="66"/>
    </location>
</feature>
<protein>
    <submittedName>
        <fullName evidence="3">Uncharacterized protein</fullName>
    </submittedName>
</protein>
<proteinExistence type="predicted"/>
<reference evidence="3 4" key="1">
    <citation type="submission" date="2022-01" db="EMBL/GenBank/DDBJ databases">
        <authorList>
            <person name="Xiong W."/>
            <person name="Schranz E."/>
        </authorList>
    </citation>
    <scope>NUCLEOTIDE SEQUENCE [LARGE SCALE GENOMIC DNA]</scope>
</reference>
<feature type="region of interest" description="Disordered" evidence="1">
    <location>
        <begin position="1"/>
        <end position="42"/>
    </location>
</feature>
<comment type="caution">
    <text evidence="3">The sequence shown here is derived from an EMBL/GenBank/DDBJ whole genome shotgun (WGS) entry which is preliminary data.</text>
</comment>
<organism evidence="3 4">
    <name type="scientific">Lactuca virosa</name>
    <dbReference type="NCBI Taxonomy" id="75947"/>
    <lineage>
        <taxon>Eukaryota</taxon>
        <taxon>Viridiplantae</taxon>
        <taxon>Streptophyta</taxon>
        <taxon>Embryophyta</taxon>
        <taxon>Tracheophyta</taxon>
        <taxon>Spermatophyta</taxon>
        <taxon>Magnoliopsida</taxon>
        <taxon>eudicotyledons</taxon>
        <taxon>Gunneridae</taxon>
        <taxon>Pentapetalae</taxon>
        <taxon>asterids</taxon>
        <taxon>campanulids</taxon>
        <taxon>Asterales</taxon>
        <taxon>Asteraceae</taxon>
        <taxon>Cichorioideae</taxon>
        <taxon>Cichorieae</taxon>
        <taxon>Lactucinae</taxon>
        <taxon>Lactuca</taxon>
    </lineage>
</organism>
<keyword evidence="2" id="KW-0812">Transmembrane</keyword>
<name>A0AAU9PFR8_9ASTR</name>